<feature type="transmembrane region" description="Helical" evidence="6">
    <location>
        <begin position="124"/>
        <end position="144"/>
    </location>
</feature>
<keyword evidence="3 6" id="KW-0812">Transmembrane</keyword>
<reference evidence="8" key="1">
    <citation type="submission" date="2021-11" db="EMBL/GenBank/DDBJ databases">
        <authorList>
            <person name="Schell T."/>
        </authorList>
    </citation>
    <scope>NUCLEOTIDE SEQUENCE</scope>
    <source>
        <strain evidence="8">M5</strain>
    </source>
</reference>
<dbReference type="SUPFAM" id="SSF48652">
    <property type="entry name" value="Tetraspanin"/>
    <property type="match status" value="1"/>
</dbReference>
<organism evidence="8 9">
    <name type="scientific">Daphnia galeata</name>
    <dbReference type="NCBI Taxonomy" id="27404"/>
    <lineage>
        <taxon>Eukaryota</taxon>
        <taxon>Metazoa</taxon>
        <taxon>Ecdysozoa</taxon>
        <taxon>Arthropoda</taxon>
        <taxon>Crustacea</taxon>
        <taxon>Branchiopoda</taxon>
        <taxon>Diplostraca</taxon>
        <taxon>Cladocera</taxon>
        <taxon>Anomopoda</taxon>
        <taxon>Daphniidae</taxon>
        <taxon>Daphnia</taxon>
    </lineage>
</organism>
<accession>A0A8J2RTM3</accession>
<dbReference type="PANTHER" id="PTHR20951:SF2">
    <property type="entry name" value="SPRY DOMAIN-CONTAINING PROTEIN 7"/>
    <property type="match status" value="1"/>
</dbReference>
<dbReference type="InterPro" id="IPR003877">
    <property type="entry name" value="SPRY_dom"/>
</dbReference>
<dbReference type="InterPro" id="IPR018499">
    <property type="entry name" value="Tetraspanin/Peripherin"/>
</dbReference>
<dbReference type="GO" id="GO:0016020">
    <property type="term" value="C:membrane"/>
    <property type="evidence" value="ECO:0007669"/>
    <property type="project" value="UniProtKB-SubCell"/>
</dbReference>
<evidence type="ECO:0000313" key="8">
    <source>
        <dbReference type="EMBL" id="CAH0110553.1"/>
    </source>
</evidence>
<evidence type="ECO:0000259" key="7">
    <source>
        <dbReference type="PROSITE" id="PS50188"/>
    </source>
</evidence>
<comment type="caution">
    <text evidence="8">The sequence shown here is derived from an EMBL/GenBank/DDBJ whole genome shotgun (WGS) entry which is preliminary data.</text>
</comment>
<comment type="subcellular location">
    <subcellularLocation>
        <location evidence="1">Membrane</location>
        <topology evidence="1">Multi-pass membrane protein</topology>
    </subcellularLocation>
</comment>
<evidence type="ECO:0000313" key="9">
    <source>
        <dbReference type="Proteomes" id="UP000789390"/>
    </source>
</evidence>
<dbReference type="Gene3D" id="2.60.120.920">
    <property type="match status" value="1"/>
</dbReference>
<dbReference type="Gene3D" id="1.10.1450.10">
    <property type="entry name" value="Tetraspanin"/>
    <property type="match status" value="1"/>
</dbReference>
<evidence type="ECO:0000256" key="2">
    <source>
        <dbReference type="ARBA" id="ARBA00021772"/>
    </source>
</evidence>
<dbReference type="PANTHER" id="PTHR20951">
    <property type="entry name" value="C13ORF1 PROTEIN-RELATED"/>
    <property type="match status" value="1"/>
</dbReference>
<dbReference type="InterPro" id="IPR043136">
    <property type="entry name" value="B30.2/SPRY_sf"/>
</dbReference>
<dbReference type="OrthoDB" id="40953at2759"/>
<dbReference type="Pfam" id="PF00335">
    <property type="entry name" value="Tetraspanin"/>
    <property type="match status" value="1"/>
</dbReference>
<feature type="transmembrane region" description="Helical" evidence="6">
    <location>
        <begin position="90"/>
        <end position="112"/>
    </location>
</feature>
<dbReference type="InterPro" id="IPR013320">
    <property type="entry name" value="ConA-like_dom_sf"/>
</dbReference>
<keyword evidence="9" id="KW-1185">Reference proteome</keyword>
<dbReference type="Pfam" id="PF00622">
    <property type="entry name" value="SPRY"/>
    <property type="match status" value="1"/>
</dbReference>
<feature type="transmembrane region" description="Helical" evidence="6">
    <location>
        <begin position="50"/>
        <end position="78"/>
    </location>
</feature>
<dbReference type="AlphaFoldDB" id="A0A8J2RTM3"/>
<dbReference type="InterPro" id="IPR001870">
    <property type="entry name" value="B30.2/SPRY"/>
</dbReference>
<dbReference type="Proteomes" id="UP000789390">
    <property type="component" value="Unassembled WGS sequence"/>
</dbReference>
<dbReference type="SMART" id="SM00449">
    <property type="entry name" value="SPRY"/>
    <property type="match status" value="1"/>
</dbReference>
<evidence type="ECO:0000256" key="1">
    <source>
        <dbReference type="ARBA" id="ARBA00004141"/>
    </source>
</evidence>
<dbReference type="InterPro" id="IPR008952">
    <property type="entry name" value="Tetraspanin_EC2_sf"/>
</dbReference>
<evidence type="ECO:0000256" key="3">
    <source>
        <dbReference type="ARBA" id="ARBA00022692"/>
    </source>
</evidence>
<dbReference type="CDD" id="cd12880">
    <property type="entry name" value="SPRYD7"/>
    <property type="match status" value="1"/>
</dbReference>
<dbReference type="PROSITE" id="PS50188">
    <property type="entry name" value="B302_SPRY"/>
    <property type="match status" value="1"/>
</dbReference>
<sequence length="458" mass="50629">MARNVNSETGAQVNVNSRESPLLLRYFHGVHRPAMRETRNFRDENVRYRFLKWTALSVSTLFVIGGGIGVGGTLWALSKTNYSYLTGTSAGVYILMISVVLLLLTGVVGFVGVLRHNKPVMGSFIFLLFVSLIFLLVGGIWTYISTTLTDQMSLERVANIVRFDYGKDSSKTALLDIVQQSFRCCGSGNFLSWMTSSYSSNQTEILHDDSGTRLMFTVPKSCCIDPASQNCQDHRLMASNTTTNQYIYTKGCVQKLQASNTPFGTYAGCASFLDLGFATPTVPIKKQPVIALNQQQTGQEVVLVKDGTRICGTGGALGNTAIMQDKAYFEVRLQQSGVWGIGLGSEKADMNTVPMGNDADSWVMCSDGYLRHNKEEMHRITQIPQEGDTIGVSYNHIELNFYLNGQKLDCPFTNVRGQVYPAVYVDDGAVLDIVFENFVRDPPPGFDKIMLEQSLLET</sequence>
<gene>
    <name evidence="8" type="ORF">DGAL_LOCUS14123</name>
</gene>
<dbReference type="SUPFAM" id="SSF49899">
    <property type="entry name" value="Concanavalin A-like lectins/glucanases"/>
    <property type="match status" value="1"/>
</dbReference>
<feature type="domain" description="B30.2/SPRY" evidence="7">
    <location>
        <begin position="259"/>
        <end position="443"/>
    </location>
</feature>
<keyword evidence="5 6" id="KW-0472">Membrane</keyword>
<dbReference type="EMBL" id="CAKKLH010000303">
    <property type="protein sequence ID" value="CAH0110553.1"/>
    <property type="molecule type" value="Genomic_DNA"/>
</dbReference>
<keyword evidence="4 6" id="KW-1133">Transmembrane helix</keyword>
<evidence type="ECO:0000256" key="5">
    <source>
        <dbReference type="ARBA" id="ARBA00023136"/>
    </source>
</evidence>
<evidence type="ECO:0000256" key="6">
    <source>
        <dbReference type="SAM" id="Phobius"/>
    </source>
</evidence>
<protein>
    <recommendedName>
        <fullName evidence="2">SPRY domain-containing protein 7</fullName>
    </recommendedName>
</protein>
<name>A0A8J2RTM3_9CRUS</name>
<dbReference type="InterPro" id="IPR035766">
    <property type="entry name" value="SPRYD7"/>
</dbReference>
<proteinExistence type="predicted"/>
<evidence type="ECO:0000256" key="4">
    <source>
        <dbReference type="ARBA" id="ARBA00022989"/>
    </source>
</evidence>